<comment type="similarity">
    <text evidence="1">Belongs to the peptidase S1 family. Snake venom subfamily.</text>
</comment>
<feature type="chain" id="PRO_5041653049" evidence="6">
    <location>
        <begin position="20"/>
        <end position="250"/>
    </location>
</feature>
<dbReference type="GO" id="GO:0006508">
    <property type="term" value="P:proteolysis"/>
    <property type="evidence" value="ECO:0007669"/>
    <property type="project" value="UniProtKB-KW"/>
</dbReference>
<evidence type="ECO:0000256" key="1">
    <source>
        <dbReference type="ARBA" id="ARBA00009228"/>
    </source>
</evidence>
<proteinExistence type="inferred from homology"/>
<dbReference type="GO" id="GO:0030141">
    <property type="term" value="C:secretory granule"/>
    <property type="evidence" value="ECO:0007669"/>
    <property type="project" value="TreeGrafter"/>
</dbReference>
<evidence type="ECO:0000256" key="4">
    <source>
        <dbReference type="ARBA" id="ARBA00022825"/>
    </source>
</evidence>
<dbReference type="PROSITE" id="PS00134">
    <property type="entry name" value="TRYPSIN_HIS"/>
    <property type="match status" value="1"/>
</dbReference>
<dbReference type="PANTHER" id="PTHR24271">
    <property type="entry name" value="KALLIKREIN-RELATED"/>
    <property type="match status" value="1"/>
</dbReference>
<dbReference type="PANTHER" id="PTHR24271:SF48">
    <property type="entry name" value="KALLIKREIN-14"/>
    <property type="match status" value="1"/>
</dbReference>
<dbReference type="GO" id="GO:0004252">
    <property type="term" value="F:serine-type endopeptidase activity"/>
    <property type="evidence" value="ECO:0007669"/>
    <property type="project" value="InterPro"/>
</dbReference>
<dbReference type="KEGG" id="emc:129342932"/>
<dbReference type="Proteomes" id="UP001190640">
    <property type="component" value="Chromosome 15"/>
</dbReference>
<dbReference type="PRINTS" id="PR00722">
    <property type="entry name" value="CHYMOTRYPSIN"/>
</dbReference>
<keyword evidence="2" id="KW-0645">Protease</keyword>
<dbReference type="CDD" id="cd00190">
    <property type="entry name" value="Tryp_SPc"/>
    <property type="match status" value="1"/>
</dbReference>
<name>A0AA97KG81_EUBMA</name>
<dbReference type="FunFam" id="2.40.10.10:FF:000003">
    <property type="entry name" value="Transmembrane serine protease 3"/>
    <property type="match status" value="1"/>
</dbReference>
<gene>
    <name evidence="9" type="primary">LOC129342932</name>
</gene>
<accession>A0AA97KG81</accession>
<keyword evidence="5" id="KW-1015">Disulfide bond</keyword>
<keyword evidence="4" id="KW-0720">Serine protease</keyword>
<keyword evidence="3" id="KW-0378">Hydrolase</keyword>
<evidence type="ECO:0000313" key="8">
    <source>
        <dbReference type="Proteomes" id="UP001190640"/>
    </source>
</evidence>
<keyword evidence="6" id="KW-0732">Signal</keyword>
<dbReference type="InterPro" id="IPR018114">
    <property type="entry name" value="TRYPSIN_HIS"/>
</dbReference>
<dbReference type="InterPro" id="IPR001314">
    <property type="entry name" value="Peptidase_S1A"/>
</dbReference>
<evidence type="ECO:0000259" key="7">
    <source>
        <dbReference type="PROSITE" id="PS50240"/>
    </source>
</evidence>
<dbReference type="SMART" id="SM00020">
    <property type="entry name" value="Tryp_SPc"/>
    <property type="match status" value="1"/>
</dbReference>
<feature type="signal peptide" evidence="6">
    <location>
        <begin position="1"/>
        <end position="19"/>
    </location>
</feature>
<evidence type="ECO:0000256" key="5">
    <source>
        <dbReference type="ARBA" id="ARBA00023157"/>
    </source>
</evidence>
<sequence length="250" mass="27332">MTPTEEVVLALLFISAVAAQPGPRIVGGTTCIKNSQPWHVALYDSNRFYCSGTLLNRQWVLTAAHCKMPGTTYIRLGVTDMAASESNEQQRRAMTFVAHPNYDPVSKDNDIMMIKLSSLVDINDRVQPINVANECAAPGTRCLVTGWGTVTSPKPTIPEKLQCAYLNIVSQGECERVYPDAITNNMLCAGEREGNVDSCQGDSGAPLLCDEKIQGIVSWGPEVCGQPGKPGIYTKVCNYVGWIQQTMRRM</sequence>
<protein>
    <submittedName>
        <fullName evidence="9">Kallikrein-14-like</fullName>
    </submittedName>
</protein>
<dbReference type="GeneID" id="129342932"/>
<evidence type="ECO:0000256" key="3">
    <source>
        <dbReference type="ARBA" id="ARBA00022801"/>
    </source>
</evidence>
<evidence type="ECO:0000256" key="2">
    <source>
        <dbReference type="ARBA" id="ARBA00022670"/>
    </source>
</evidence>
<dbReference type="InterPro" id="IPR043504">
    <property type="entry name" value="Peptidase_S1_PA_chymotrypsin"/>
</dbReference>
<keyword evidence="8" id="KW-1185">Reference proteome</keyword>
<feature type="domain" description="Peptidase S1" evidence="7">
    <location>
        <begin position="25"/>
        <end position="248"/>
    </location>
</feature>
<dbReference type="InterPro" id="IPR001254">
    <property type="entry name" value="Trypsin_dom"/>
</dbReference>
<organism evidence="8 9">
    <name type="scientific">Eublepharis macularius</name>
    <name type="common">Leopard gecko</name>
    <name type="synonym">Cyrtodactylus macularius</name>
    <dbReference type="NCBI Taxonomy" id="481883"/>
    <lineage>
        <taxon>Eukaryota</taxon>
        <taxon>Metazoa</taxon>
        <taxon>Chordata</taxon>
        <taxon>Craniata</taxon>
        <taxon>Vertebrata</taxon>
        <taxon>Euteleostomi</taxon>
        <taxon>Lepidosauria</taxon>
        <taxon>Squamata</taxon>
        <taxon>Bifurcata</taxon>
        <taxon>Gekkota</taxon>
        <taxon>Eublepharidae</taxon>
        <taxon>Eublepharinae</taxon>
        <taxon>Eublepharis</taxon>
    </lineage>
</organism>
<reference evidence="9" key="1">
    <citation type="submission" date="2025-08" db="UniProtKB">
        <authorList>
            <consortium name="RefSeq"/>
        </authorList>
    </citation>
    <scope>IDENTIFICATION</scope>
    <source>
        <tissue evidence="9">Blood</tissue>
    </source>
</reference>
<evidence type="ECO:0000313" key="9">
    <source>
        <dbReference type="RefSeq" id="XP_054854864.1"/>
    </source>
</evidence>
<dbReference type="Pfam" id="PF00089">
    <property type="entry name" value="Trypsin"/>
    <property type="match status" value="1"/>
</dbReference>
<dbReference type="Gene3D" id="2.40.10.10">
    <property type="entry name" value="Trypsin-like serine proteases"/>
    <property type="match status" value="2"/>
</dbReference>
<dbReference type="InterPro" id="IPR009003">
    <property type="entry name" value="Peptidase_S1_PA"/>
</dbReference>
<dbReference type="AlphaFoldDB" id="A0AA97KG81"/>
<evidence type="ECO:0000256" key="6">
    <source>
        <dbReference type="SAM" id="SignalP"/>
    </source>
</evidence>
<dbReference type="RefSeq" id="XP_054854864.1">
    <property type="nucleotide sequence ID" value="XM_054998889.1"/>
</dbReference>
<dbReference type="GO" id="GO:0005576">
    <property type="term" value="C:extracellular region"/>
    <property type="evidence" value="ECO:0007669"/>
    <property type="project" value="UniProtKB-ARBA"/>
</dbReference>
<dbReference type="PROSITE" id="PS50240">
    <property type="entry name" value="TRYPSIN_DOM"/>
    <property type="match status" value="1"/>
</dbReference>
<dbReference type="SUPFAM" id="SSF50494">
    <property type="entry name" value="Trypsin-like serine proteases"/>
    <property type="match status" value="1"/>
</dbReference>